<dbReference type="Proteomes" id="UP001165960">
    <property type="component" value="Unassembled WGS sequence"/>
</dbReference>
<gene>
    <name evidence="1" type="ORF">DSO57_1000906</name>
</gene>
<protein>
    <submittedName>
        <fullName evidence="1">Uncharacterized protein</fullName>
    </submittedName>
</protein>
<proteinExistence type="predicted"/>
<comment type="caution">
    <text evidence="1">The sequence shown here is derived from an EMBL/GenBank/DDBJ whole genome shotgun (WGS) entry which is preliminary data.</text>
</comment>
<keyword evidence="2" id="KW-1185">Reference proteome</keyword>
<reference evidence="1" key="1">
    <citation type="submission" date="2022-04" db="EMBL/GenBank/DDBJ databases">
        <title>Genome of the entomopathogenic fungus Entomophthora muscae.</title>
        <authorList>
            <person name="Elya C."/>
            <person name="Lovett B.R."/>
            <person name="Lee E."/>
            <person name="Macias A.M."/>
            <person name="Hajek A.E."/>
            <person name="De Bivort B.L."/>
            <person name="Kasson M.T."/>
            <person name="De Fine Licht H.H."/>
            <person name="Stajich J.E."/>
        </authorList>
    </citation>
    <scope>NUCLEOTIDE SEQUENCE</scope>
    <source>
        <strain evidence="1">Berkeley</strain>
    </source>
</reference>
<sequence>MDDVPQPSSLGNQSPLLLTAPTPMEVNANDSPPKEAIQQSIIRMDKGEDNKGQQSQLMAI</sequence>
<evidence type="ECO:0000313" key="1">
    <source>
        <dbReference type="EMBL" id="KAJ9067327.1"/>
    </source>
</evidence>
<accession>A0ACC2SYA8</accession>
<dbReference type="EMBL" id="QTSX02004262">
    <property type="protein sequence ID" value="KAJ9067327.1"/>
    <property type="molecule type" value="Genomic_DNA"/>
</dbReference>
<evidence type="ECO:0000313" key="2">
    <source>
        <dbReference type="Proteomes" id="UP001165960"/>
    </source>
</evidence>
<organism evidence="1 2">
    <name type="scientific">Entomophthora muscae</name>
    <dbReference type="NCBI Taxonomy" id="34485"/>
    <lineage>
        <taxon>Eukaryota</taxon>
        <taxon>Fungi</taxon>
        <taxon>Fungi incertae sedis</taxon>
        <taxon>Zoopagomycota</taxon>
        <taxon>Entomophthoromycotina</taxon>
        <taxon>Entomophthoromycetes</taxon>
        <taxon>Entomophthorales</taxon>
        <taxon>Entomophthoraceae</taxon>
        <taxon>Entomophthora</taxon>
    </lineage>
</organism>
<name>A0ACC2SYA8_9FUNG</name>